<organism evidence="4 5">
    <name type="scientific">Niallia endozanthoxylica</name>
    <dbReference type="NCBI Taxonomy" id="2036016"/>
    <lineage>
        <taxon>Bacteria</taxon>
        <taxon>Bacillati</taxon>
        <taxon>Bacillota</taxon>
        <taxon>Bacilli</taxon>
        <taxon>Bacillales</taxon>
        <taxon>Bacillaceae</taxon>
        <taxon>Niallia</taxon>
    </lineage>
</organism>
<keyword evidence="5" id="KW-1185">Reference proteome</keyword>
<dbReference type="PRINTS" id="PR00081">
    <property type="entry name" value="GDHRDH"/>
</dbReference>
<dbReference type="PANTHER" id="PTHR44196">
    <property type="entry name" value="DEHYDROGENASE/REDUCTASE SDR FAMILY MEMBER 7B"/>
    <property type="match status" value="1"/>
</dbReference>
<dbReference type="InterPro" id="IPR036291">
    <property type="entry name" value="NAD(P)-bd_dom_sf"/>
</dbReference>
<evidence type="ECO:0000313" key="5">
    <source>
        <dbReference type="Proteomes" id="UP000326671"/>
    </source>
</evidence>
<evidence type="ECO:0000256" key="1">
    <source>
        <dbReference type="ARBA" id="ARBA00006484"/>
    </source>
</evidence>
<keyword evidence="2" id="KW-0560">Oxidoreductase</keyword>
<dbReference type="GO" id="GO:0016020">
    <property type="term" value="C:membrane"/>
    <property type="evidence" value="ECO:0007669"/>
    <property type="project" value="TreeGrafter"/>
</dbReference>
<dbReference type="RefSeq" id="WP_150442470.1">
    <property type="nucleotide sequence ID" value="NZ_VYKL01000045.1"/>
</dbReference>
<dbReference type="EMBL" id="VYKL01000045">
    <property type="protein sequence ID" value="KAA9014543.1"/>
    <property type="molecule type" value="Genomic_DNA"/>
</dbReference>
<proteinExistence type="inferred from homology"/>
<dbReference type="AlphaFoldDB" id="A0A5J5H452"/>
<dbReference type="SUPFAM" id="SSF51735">
    <property type="entry name" value="NAD(P)-binding Rossmann-fold domains"/>
    <property type="match status" value="1"/>
</dbReference>
<protein>
    <submittedName>
        <fullName evidence="4">SDR family NAD(P)-dependent oxidoreductase</fullName>
    </submittedName>
</protein>
<evidence type="ECO:0000256" key="2">
    <source>
        <dbReference type="ARBA" id="ARBA00023002"/>
    </source>
</evidence>
<dbReference type="PRINTS" id="PR00080">
    <property type="entry name" value="SDRFAMILY"/>
</dbReference>
<comment type="similarity">
    <text evidence="1 3">Belongs to the short-chain dehydrogenases/reductases (SDR) family.</text>
</comment>
<dbReference type="GO" id="GO:0016491">
    <property type="term" value="F:oxidoreductase activity"/>
    <property type="evidence" value="ECO:0007669"/>
    <property type="project" value="UniProtKB-KW"/>
</dbReference>
<reference evidence="4 5" key="1">
    <citation type="submission" date="2019-09" db="EMBL/GenBank/DDBJ databases">
        <title>Whole genome sequences of isolates from the Mars Exploration Rovers.</title>
        <authorList>
            <person name="Seuylemezian A."/>
            <person name="Vaishampayan P."/>
        </authorList>
    </citation>
    <scope>NUCLEOTIDE SEQUENCE [LARGE SCALE GENOMIC DNA]</scope>
    <source>
        <strain evidence="4 5">MER_TA_151</strain>
    </source>
</reference>
<evidence type="ECO:0000256" key="3">
    <source>
        <dbReference type="RuleBase" id="RU000363"/>
    </source>
</evidence>
<gene>
    <name evidence="4" type="ORF">F4V44_23650</name>
</gene>
<evidence type="ECO:0000313" key="4">
    <source>
        <dbReference type="EMBL" id="KAA9014543.1"/>
    </source>
</evidence>
<dbReference type="Proteomes" id="UP000326671">
    <property type="component" value="Unassembled WGS sequence"/>
</dbReference>
<name>A0A5J5H452_9BACI</name>
<dbReference type="InterPro" id="IPR002347">
    <property type="entry name" value="SDR_fam"/>
</dbReference>
<dbReference type="PANTHER" id="PTHR44196:SF1">
    <property type="entry name" value="DEHYDROGENASE_REDUCTASE SDR FAMILY MEMBER 7B"/>
    <property type="match status" value="1"/>
</dbReference>
<dbReference type="OrthoDB" id="9775296at2"/>
<comment type="caution">
    <text evidence="4">The sequence shown here is derived from an EMBL/GenBank/DDBJ whole genome shotgun (WGS) entry which is preliminary data.</text>
</comment>
<sequence>MKTILITGAGTGLGKELALAYAEKENRIILVGRTSSSLDEVCQMIEKTNGNAITIPCDITDAKMVEQMISHLNETENIDQVINNAGVGYFGPLQEIKADEISSMIDTNVKGTIYVTKAILPAFLERNTGKIMNIISTAGLYGKVHETAYCASKFAIRGFTEALVKELENTSISVSGVYMGGMDTPFWDENNFVTDRSRLKSAKEVALEVLRRENETELVIGQ</sequence>
<dbReference type="Pfam" id="PF00106">
    <property type="entry name" value="adh_short"/>
    <property type="match status" value="1"/>
</dbReference>
<accession>A0A5J5H452</accession>
<dbReference type="Gene3D" id="3.40.50.720">
    <property type="entry name" value="NAD(P)-binding Rossmann-like Domain"/>
    <property type="match status" value="1"/>
</dbReference>